<gene>
    <name evidence="2" type="ORF">EWM64_g12</name>
</gene>
<accession>A0A4Z0ACS6</accession>
<evidence type="ECO:0000256" key="1">
    <source>
        <dbReference type="SAM" id="MobiDB-lite"/>
    </source>
</evidence>
<feature type="compositionally biased region" description="Polar residues" evidence="1">
    <location>
        <begin position="28"/>
        <end position="43"/>
    </location>
</feature>
<feature type="region of interest" description="Disordered" evidence="1">
    <location>
        <begin position="28"/>
        <end position="62"/>
    </location>
</feature>
<keyword evidence="3" id="KW-1185">Reference proteome</keyword>
<protein>
    <submittedName>
        <fullName evidence="2">Uncharacterized protein</fullName>
    </submittedName>
</protein>
<sequence length="253" mass="28004">MPYYESPDATVALRAAWMSRHLQAGDSQVYPSLPASSPFTTPTPKERRRQQPPTRDPHFKSLGKGAFMKDMVFQRKGDGTVVATPKKNADLEQMGRTIYAPKAQMQSTQHRSARNAARRRRQLPTKPNECATLRRLASIDAKELGAQVKKTPKWVAFLQDNLEELTWGGYKVRACGAEGLWSPLLSSDDRCTSPASRTPSTPGLTTASSSDSESEPPSNFRATDLEAALEQEVIRTKVDRMFDMFIDGAACAI</sequence>
<proteinExistence type="predicted"/>
<reference evidence="2 3" key="1">
    <citation type="submission" date="2019-02" db="EMBL/GenBank/DDBJ databases">
        <title>Genome sequencing of the rare red list fungi Hericium alpestre (H. flagellum).</title>
        <authorList>
            <person name="Buettner E."/>
            <person name="Kellner H."/>
        </authorList>
    </citation>
    <scope>NUCLEOTIDE SEQUENCE [LARGE SCALE GENOMIC DNA]</scope>
    <source>
        <strain evidence="2 3">DSM 108284</strain>
    </source>
</reference>
<evidence type="ECO:0000313" key="2">
    <source>
        <dbReference type="EMBL" id="TFY84009.1"/>
    </source>
</evidence>
<comment type="caution">
    <text evidence="2">The sequence shown here is derived from an EMBL/GenBank/DDBJ whole genome shotgun (WGS) entry which is preliminary data.</text>
</comment>
<feature type="compositionally biased region" description="Basic residues" evidence="1">
    <location>
        <begin position="111"/>
        <end position="123"/>
    </location>
</feature>
<dbReference type="AlphaFoldDB" id="A0A4Z0ACS6"/>
<dbReference type="Proteomes" id="UP000298061">
    <property type="component" value="Unassembled WGS sequence"/>
</dbReference>
<feature type="region of interest" description="Disordered" evidence="1">
    <location>
        <begin position="188"/>
        <end position="219"/>
    </location>
</feature>
<organism evidence="2 3">
    <name type="scientific">Hericium alpestre</name>
    <dbReference type="NCBI Taxonomy" id="135208"/>
    <lineage>
        <taxon>Eukaryota</taxon>
        <taxon>Fungi</taxon>
        <taxon>Dikarya</taxon>
        <taxon>Basidiomycota</taxon>
        <taxon>Agaricomycotina</taxon>
        <taxon>Agaricomycetes</taxon>
        <taxon>Russulales</taxon>
        <taxon>Hericiaceae</taxon>
        <taxon>Hericium</taxon>
    </lineage>
</organism>
<dbReference type="EMBL" id="SFCI01000001">
    <property type="protein sequence ID" value="TFY84009.1"/>
    <property type="molecule type" value="Genomic_DNA"/>
</dbReference>
<feature type="region of interest" description="Disordered" evidence="1">
    <location>
        <begin position="103"/>
        <end position="126"/>
    </location>
</feature>
<feature type="compositionally biased region" description="Low complexity" evidence="1">
    <location>
        <begin position="208"/>
        <end position="218"/>
    </location>
</feature>
<feature type="compositionally biased region" description="Polar residues" evidence="1">
    <location>
        <begin position="193"/>
        <end position="207"/>
    </location>
</feature>
<dbReference type="OrthoDB" id="3269364at2759"/>
<evidence type="ECO:0000313" key="3">
    <source>
        <dbReference type="Proteomes" id="UP000298061"/>
    </source>
</evidence>
<name>A0A4Z0ACS6_9AGAM</name>